<comment type="similarity">
    <text evidence="2 4">Belongs to the peptidase M16 family.</text>
</comment>
<dbReference type="PANTHER" id="PTHR11851:SF49">
    <property type="entry name" value="MITOCHONDRIAL-PROCESSING PEPTIDASE SUBUNIT ALPHA"/>
    <property type="match status" value="1"/>
</dbReference>
<feature type="domain" description="Peptidase M16 C-terminal" evidence="6">
    <location>
        <begin position="170"/>
        <end position="339"/>
    </location>
</feature>
<dbReference type="InterPro" id="IPR050361">
    <property type="entry name" value="MPP/UQCRC_Complex"/>
</dbReference>
<dbReference type="FunFam" id="3.30.830.10:FF:000008">
    <property type="entry name" value="Mitochondrial-processing peptidase subunit beta"/>
    <property type="match status" value="1"/>
</dbReference>
<dbReference type="InterPro" id="IPR007863">
    <property type="entry name" value="Peptidase_M16_C"/>
</dbReference>
<evidence type="ECO:0000313" key="8">
    <source>
        <dbReference type="Proteomes" id="UP000321405"/>
    </source>
</evidence>
<dbReference type="PANTHER" id="PTHR11851">
    <property type="entry name" value="METALLOPROTEASE"/>
    <property type="match status" value="1"/>
</dbReference>
<sequence>MNDPITVTTLPNGLTVVTERMERVETVSFGAYVATGTRNESAEENGVSHFLEHMAFKGTARRSAARIAEEIENVGGHINAYTAREQTAYYVKLLKEDLPLGIDIIGDILTHSTFLEQEVERERGVILQEIGQANDTPDDIIFDHFQETAFPDQSMGRPTLGTEALVAGMKRETMMRYMHTHYTTHNMVIAAAGNLEHEAVLEMVQTHFRDLPDHRPPARSPGRYAGGDHRETRALDQAHLVLGFPSVGYGDPAYHAVMLLSTVLGGGMSSRLFQEIREKRGLVYSVYAFALPFLDSGLFGIYAGTGESEAAELVPVLLDELRRIEDGISAEEIARARAQVKSSLLMSLESTGSRCEQIARQMQLFGRVIDTAETVSKIDAVDEAAMIDAARTIFRATPTLATIGPVAKVPSLEAIAQRLAA</sequence>
<dbReference type="AlphaFoldDB" id="A0A511BMC2"/>
<comment type="cofactor">
    <cofactor evidence="1">
        <name>Zn(2+)</name>
        <dbReference type="ChEBI" id="CHEBI:29105"/>
    </cofactor>
</comment>
<evidence type="ECO:0000256" key="3">
    <source>
        <dbReference type="ARBA" id="ARBA00023049"/>
    </source>
</evidence>
<evidence type="ECO:0000256" key="2">
    <source>
        <dbReference type="ARBA" id="ARBA00007261"/>
    </source>
</evidence>
<organism evidence="7 8">
    <name type="scientific">Swaminathania salitolerans</name>
    <dbReference type="NCBI Taxonomy" id="182838"/>
    <lineage>
        <taxon>Bacteria</taxon>
        <taxon>Pseudomonadati</taxon>
        <taxon>Pseudomonadota</taxon>
        <taxon>Alphaproteobacteria</taxon>
        <taxon>Acetobacterales</taxon>
        <taxon>Acetobacteraceae</taxon>
        <taxon>Swaminathania</taxon>
    </lineage>
</organism>
<evidence type="ECO:0000313" key="7">
    <source>
        <dbReference type="EMBL" id="GEL01490.1"/>
    </source>
</evidence>
<dbReference type="InterPro" id="IPR011765">
    <property type="entry name" value="Pept_M16_N"/>
</dbReference>
<keyword evidence="8" id="KW-1185">Reference proteome</keyword>
<dbReference type="OrthoDB" id="9811314at2"/>
<dbReference type="GO" id="GO:0006508">
    <property type="term" value="P:proteolysis"/>
    <property type="evidence" value="ECO:0007669"/>
    <property type="project" value="InterPro"/>
</dbReference>
<dbReference type="GO" id="GO:0004222">
    <property type="term" value="F:metalloendopeptidase activity"/>
    <property type="evidence" value="ECO:0007669"/>
    <property type="project" value="InterPro"/>
</dbReference>
<dbReference type="SUPFAM" id="SSF63411">
    <property type="entry name" value="LuxS/MPP-like metallohydrolase"/>
    <property type="match status" value="2"/>
</dbReference>
<evidence type="ECO:0000259" key="6">
    <source>
        <dbReference type="Pfam" id="PF05193"/>
    </source>
</evidence>
<dbReference type="RefSeq" id="WP_147092431.1">
    <property type="nucleotide sequence ID" value="NZ_BJVC01000001.1"/>
</dbReference>
<dbReference type="InterPro" id="IPR001431">
    <property type="entry name" value="Pept_M16_Zn_BS"/>
</dbReference>
<dbReference type="Gene3D" id="3.30.830.10">
    <property type="entry name" value="Metalloenzyme, LuxS/M16 peptidase-like"/>
    <property type="match status" value="2"/>
</dbReference>
<name>A0A511BMC2_9PROT</name>
<dbReference type="PROSITE" id="PS00143">
    <property type="entry name" value="INSULINASE"/>
    <property type="match status" value="1"/>
</dbReference>
<dbReference type="EMBL" id="BJVC01000001">
    <property type="protein sequence ID" value="GEL01490.1"/>
    <property type="molecule type" value="Genomic_DNA"/>
</dbReference>
<reference evidence="7 8" key="1">
    <citation type="submission" date="2019-07" db="EMBL/GenBank/DDBJ databases">
        <title>Whole genome shotgun sequence of Swaminathania salitolerans NBRC 104436.</title>
        <authorList>
            <person name="Hosoyama A."/>
            <person name="Uohara A."/>
            <person name="Ohji S."/>
            <person name="Ichikawa N."/>
        </authorList>
    </citation>
    <scope>NUCLEOTIDE SEQUENCE [LARGE SCALE GENOMIC DNA]</scope>
    <source>
        <strain evidence="7 8">NBRC 104436</strain>
    </source>
</reference>
<keyword evidence="3" id="KW-0482">Metalloprotease</keyword>
<dbReference type="GO" id="GO:0046872">
    <property type="term" value="F:metal ion binding"/>
    <property type="evidence" value="ECO:0007669"/>
    <property type="project" value="InterPro"/>
</dbReference>
<dbReference type="InterPro" id="IPR011249">
    <property type="entry name" value="Metalloenz_LuxS/M16"/>
</dbReference>
<dbReference type="Proteomes" id="UP000321405">
    <property type="component" value="Unassembled WGS sequence"/>
</dbReference>
<comment type="caution">
    <text evidence="7">The sequence shown here is derived from an EMBL/GenBank/DDBJ whole genome shotgun (WGS) entry which is preliminary data.</text>
</comment>
<keyword evidence="3" id="KW-0378">Hydrolase</keyword>
<evidence type="ECO:0000259" key="5">
    <source>
        <dbReference type="Pfam" id="PF00675"/>
    </source>
</evidence>
<dbReference type="Pfam" id="PF05193">
    <property type="entry name" value="Peptidase_M16_C"/>
    <property type="match status" value="1"/>
</dbReference>
<protein>
    <submittedName>
        <fullName evidence="7">Peptidase M16</fullName>
    </submittedName>
</protein>
<dbReference type="Pfam" id="PF00675">
    <property type="entry name" value="Peptidase_M16"/>
    <property type="match status" value="1"/>
</dbReference>
<evidence type="ECO:0000256" key="4">
    <source>
        <dbReference type="RuleBase" id="RU004447"/>
    </source>
</evidence>
<feature type="domain" description="Peptidase M16 N-terminal" evidence="5">
    <location>
        <begin position="16"/>
        <end position="162"/>
    </location>
</feature>
<evidence type="ECO:0000256" key="1">
    <source>
        <dbReference type="ARBA" id="ARBA00001947"/>
    </source>
</evidence>
<accession>A0A511BMC2</accession>
<keyword evidence="3" id="KW-0645">Protease</keyword>
<gene>
    <name evidence="7" type="ORF">SSA02_06530</name>
</gene>
<proteinExistence type="inferred from homology"/>